<dbReference type="EMBL" id="FQ790297">
    <property type="protein sequence ID" value="CCD48854.1"/>
    <property type="molecule type" value="Genomic_DNA"/>
</dbReference>
<gene>
    <name evidence="1" type="ORF">BofuT4_uP032640.1</name>
</gene>
<dbReference type="Proteomes" id="UP000008177">
    <property type="component" value="Unplaced contigs"/>
</dbReference>
<dbReference type="InParanoid" id="G2Y8C6"/>
<accession>G2Y8C6</accession>
<dbReference type="AlphaFoldDB" id="G2Y8C6"/>
<evidence type="ECO:0000313" key="1">
    <source>
        <dbReference type="EMBL" id="CCD48854.1"/>
    </source>
</evidence>
<organism evidence="1 2">
    <name type="scientific">Botryotinia fuckeliana (strain T4)</name>
    <name type="common">Noble rot fungus</name>
    <name type="synonym">Botrytis cinerea</name>
    <dbReference type="NCBI Taxonomy" id="999810"/>
    <lineage>
        <taxon>Eukaryota</taxon>
        <taxon>Fungi</taxon>
        <taxon>Dikarya</taxon>
        <taxon>Ascomycota</taxon>
        <taxon>Pezizomycotina</taxon>
        <taxon>Leotiomycetes</taxon>
        <taxon>Helotiales</taxon>
        <taxon>Sclerotiniaceae</taxon>
        <taxon>Botrytis</taxon>
    </lineage>
</organism>
<protein>
    <submittedName>
        <fullName evidence="1">Uncharacterized protein</fullName>
    </submittedName>
</protein>
<evidence type="ECO:0000313" key="2">
    <source>
        <dbReference type="Proteomes" id="UP000008177"/>
    </source>
</evidence>
<dbReference type="HOGENOM" id="CLU_3032087_0_0_1"/>
<proteinExistence type="predicted"/>
<sequence length="55" mass="6174">MPKDINIANFVRQSHPTPTTPPVPAPPKISYCAPRRCLAQCLMIIYIKNHTSTIK</sequence>
<name>G2Y8C6_BOTF4</name>
<reference evidence="2" key="1">
    <citation type="journal article" date="2011" name="PLoS Genet.">
        <title>Genomic analysis of the necrotrophic fungal pathogens Sclerotinia sclerotiorum and Botrytis cinerea.</title>
        <authorList>
            <person name="Amselem J."/>
            <person name="Cuomo C.A."/>
            <person name="van Kan J.A."/>
            <person name="Viaud M."/>
            <person name="Benito E.P."/>
            <person name="Couloux A."/>
            <person name="Coutinho P.M."/>
            <person name="de Vries R.P."/>
            <person name="Dyer P.S."/>
            <person name="Fillinger S."/>
            <person name="Fournier E."/>
            <person name="Gout L."/>
            <person name="Hahn M."/>
            <person name="Kohn L."/>
            <person name="Lapalu N."/>
            <person name="Plummer K.M."/>
            <person name="Pradier J.M."/>
            <person name="Quevillon E."/>
            <person name="Sharon A."/>
            <person name="Simon A."/>
            <person name="ten Have A."/>
            <person name="Tudzynski B."/>
            <person name="Tudzynski P."/>
            <person name="Wincker P."/>
            <person name="Andrew M."/>
            <person name="Anthouard V."/>
            <person name="Beever R.E."/>
            <person name="Beffa R."/>
            <person name="Benoit I."/>
            <person name="Bouzid O."/>
            <person name="Brault B."/>
            <person name="Chen Z."/>
            <person name="Choquer M."/>
            <person name="Collemare J."/>
            <person name="Cotton P."/>
            <person name="Danchin E.G."/>
            <person name="Da Silva C."/>
            <person name="Gautier A."/>
            <person name="Giraud C."/>
            <person name="Giraud T."/>
            <person name="Gonzalez C."/>
            <person name="Grossetete S."/>
            <person name="Guldener U."/>
            <person name="Henrissat B."/>
            <person name="Howlett B.J."/>
            <person name="Kodira C."/>
            <person name="Kretschmer M."/>
            <person name="Lappartient A."/>
            <person name="Leroch M."/>
            <person name="Levis C."/>
            <person name="Mauceli E."/>
            <person name="Neuveglise C."/>
            <person name="Oeser B."/>
            <person name="Pearson M."/>
            <person name="Poulain J."/>
            <person name="Poussereau N."/>
            <person name="Quesneville H."/>
            <person name="Rascle C."/>
            <person name="Schumacher J."/>
            <person name="Segurens B."/>
            <person name="Sexton A."/>
            <person name="Silva E."/>
            <person name="Sirven C."/>
            <person name="Soanes D.M."/>
            <person name="Talbot N.J."/>
            <person name="Templeton M."/>
            <person name="Yandava C."/>
            <person name="Yarden O."/>
            <person name="Zeng Q."/>
            <person name="Rollins J.A."/>
            <person name="Lebrun M.H."/>
            <person name="Dickman M."/>
        </authorList>
    </citation>
    <scope>NUCLEOTIDE SEQUENCE [LARGE SCALE GENOMIC DNA]</scope>
    <source>
        <strain evidence="2">T4</strain>
    </source>
</reference>